<dbReference type="Pfam" id="PF21088">
    <property type="entry name" value="MS_channel_1st"/>
    <property type="match status" value="1"/>
</dbReference>
<accession>A0A7W4JUU2</accession>
<feature type="transmembrane region" description="Helical" evidence="8">
    <location>
        <begin position="475"/>
        <end position="499"/>
    </location>
</feature>
<feature type="region of interest" description="Disordered" evidence="7">
    <location>
        <begin position="49"/>
        <end position="73"/>
    </location>
</feature>
<evidence type="ECO:0000313" key="12">
    <source>
        <dbReference type="EMBL" id="MBB2191274.1"/>
    </source>
</evidence>
<feature type="compositionally biased region" description="Basic and acidic residues" evidence="7">
    <location>
        <begin position="286"/>
        <end position="306"/>
    </location>
</feature>
<evidence type="ECO:0000256" key="2">
    <source>
        <dbReference type="ARBA" id="ARBA00008017"/>
    </source>
</evidence>
<feature type="region of interest" description="Disordered" evidence="7">
    <location>
        <begin position="268"/>
        <end position="306"/>
    </location>
</feature>
<comment type="similarity">
    <text evidence="2">Belongs to the MscS (TC 1.A.23) family.</text>
</comment>
<proteinExistence type="inferred from homology"/>
<evidence type="ECO:0000256" key="4">
    <source>
        <dbReference type="ARBA" id="ARBA00022692"/>
    </source>
</evidence>
<dbReference type="InterPro" id="IPR045276">
    <property type="entry name" value="YbiO_bact"/>
</dbReference>
<dbReference type="PANTHER" id="PTHR30460">
    <property type="entry name" value="MODERATE CONDUCTANCE MECHANOSENSITIVE CHANNEL YBIO"/>
    <property type="match status" value="1"/>
</dbReference>
<evidence type="ECO:0000256" key="3">
    <source>
        <dbReference type="ARBA" id="ARBA00022475"/>
    </source>
</evidence>
<keyword evidence="5 8" id="KW-1133">Transmembrane helix</keyword>
<dbReference type="GO" id="GO:0005886">
    <property type="term" value="C:plasma membrane"/>
    <property type="evidence" value="ECO:0007669"/>
    <property type="project" value="UniProtKB-SubCell"/>
</dbReference>
<feature type="region of interest" description="Disordered" evidence="7">
    <location>
        <begin position="1"/>
        <end position="29"/>
    </location>
</feature>
<name>A0A7W4JUU2_9PROT</name>
<dbReference type="Pfam" id="PF25392">
    <property type="entry name" value="MS_channel_TM1"/>
    <property type="match status" value="1"/>
</dbReference>
<dbReference type="PANTHER" id="PTHR30460:SF0">
    <property type="entry name" value="MODERATE CONDUCTANCE MECHANOSENSITIVE CHANNEL YBIO"/>
    <property type="match status" value="1"/>
</dbReference>
<dbReference type="Pfam" id="PF00924">
    <property type="entry name" value="MS_channel_2nd"/>
    <property type="match status" value="1"/>
</dbReference>
<dbReference type="Gene3D" id="2.30.30.60">
    <property type="match status" value="1"/>
</dbReference>
<evidence type="ECO:0000256" key="8">
    <source>
        <dbReference type="SAM" id="Phobius"/>
    </source>
</evidence>
<keyword evidence="3" id="KW-1003">Cell membrane</keyword>
<evidence type="ECO:0000259" key="9">
    <source>
        <dbReference type="Pfam" id="PF00924"/>
    </source>
</evidence>
<feature type="compositionally biased region" description="Low complexity" evidence="7">
    <location>
        <begin position="63"/>
        <end position="73"/>
    </location>
</feature>
<feature type="transmembrane region" description="Helical" evidence="8">
    <location>
        <begin position="566"/>
        <end position="588"/>
    </location>
</feature>
<comment type="subcellular location">
    <subcellularLocation>
        <location evidence="1">Cell membrane</location>
        <topology evidence="1">Multi-pass membrane protein</topology>
    </subcellularLocation>
</comment>
<dbReference type="Proteomes" id="UP000555756">
    <property type="component" value="Unassembled WGS sequence"/>
</dbReference>
<organism evidence="12 13">
    <name type="scientific">Gluconacetobacter azotocaptans</name>
    <dbReference type="NCBI Taxonomy" id="142834"/>
    <lineage>
        <taxon>Bacteria</taxon>
        <taxon>Pseudomonadati</taxon>
        <taxon>Pseudomonadota</taxon>
        <taxon>Alphaproteobacteria</taxon>
        <taxon>Acetobacterales</taxon>
        <taxon>Acetobacteraceae</taxon>
        <taxon>Gluconacetobacter</taxon>
    </lineage>
</organism>
<dbReference type="SUPFAM" id="SSF50182">
    <property type="entry name" value="Sm-like ribonucleoproteins"/>
    <property type="match status" value="1"/>
</dbReference>
<feature type="compositionally biased region" description="Basic and acidic residues" evidence="7">
    <location>
        <begin position="1"/>
        <end position="13"/>
    </location>
</feature>
<feature type="transmembrane region" description="Helical" evidence="8">
    <location>
        <begin position="511"/>
        <end position="535"/>
    </location>
</feature>
<dbReference type="InterPro" id="IPR057485">
    <property type="entry name" value="YbiO-like_TM1"/>
</dbReference>
<dbReference type="InterPro" id="IPR023408">
    <property type="entry name" value="MscS_beta-dom_sf"/>
</dbReference>
<feature type="compositionally biased region" description="Low complexity" evidence="7">
    <location>
        <begin position="140"/>
        <end position="163"/>
    </location>
</feature>
<keyword evidence="4 8" id="KW-0812">Transmembrane</keyword>
<gene>
    <name evidence="12" type="ORF">HLH34_15105</name>
</gene>
<protein>
    <submittedName>
        <fullName evidence="12">Mechanosensitive ion channel</fullName>
    </submittedName>
</protein>
<dbReference type="SUPFAM" id="SSF82689">
    <property type="entry name" value="Mechanosensitive channel protein MscS (YggB), C-terminal domain"/>
    <property type="match status" value="1"/>
</dbReference>
<comment type="caution">
    <text evidence="12">The sequence shown here is derived from an EMBL/GenBank/DDBJ whole genome shotgun (WGS) entry which is preliminary data.</text>
</comment>
<keyword evidence="13" id="KW-1185">Reference proteome</keyword>
<evidence type="ECO:0000256" key="1">
    <source>
        <dbReference type="ARBA" id="ARBA00004651"/>
    </source>
</evidence>
<dbReference type="InterPro" id="IPR006685">
    <property type="entry name" value="MscS_channel_2nd"/>
</dbReference>
<feature type="domain" description="Moderate conductance mechanosensitive channel YbiO-like transmembrane helix 1" evidence="11">
    <location>
        <begin position="517"/>
        <end position="590"/>
    </location>
</feature>
<evidence type="ECO:0000259" key="10">
    <source>
        <dbReference type="Pfam" id="PF21088"/>
    </source>
</evidence>
<dbReference type="Gene3D" id="1.10.287.1260">
    <property type="match status" value="1"/>
</dbReference>
<feature type="compositionally biased region" description="Pro residues" evidence="7">
    <location>
        <begin position="271"/>
        <end position="283"/>
    </location>
</feature>
<feature type="transmembrane region" description="Helical" evidence="8">
    <location>
        <begin position="357"/>
        <end position="381"/>
    </location>
</feature>
<feature type="domain" description="Mechanosensitive ion channel transmembrane helices 2/3" evidence="10">
    <location>
        <begin position="655"/>
        <end position="694"/>
    </location>
</feature>
<keyword evidence="6 8" id="KW-0472">Membrane</keyword>
<evidence type="ECO:0000256" key="5">
    <source>
        <dbReference type="ARBA" id="ARBA00022989"/>
    </source>
</evidence>
<dbReference type="GO" id="GO:0008381">
    <property type="term" value="F:mechanosensitive monoatomic ion channel activity"/>
    <property type="evidence" value="ECO:0007669"/>
    <property type="project" value="InterPro"/>
</dbReference>
<dbReference type="InterPro" id="IPR010920">
    <property type="entry name" value="LSM_dom_sf"/>
</dbReference>
<feature type="transmembrane region" description="Helical" evidence="8">
    <location>
        <begin position="321"/>
        <end position="345"/>
    </location>
</feature>
<feature type="region of interest" description="Disordered" evidence="7">
    <location>
        <begin position="140"/>
        <end position="166"/>
    </location>
</feature>
<dbReference type="InterPro" id="IPR011066">
    <property type="entry name" value="MscS_channel_C_sf"/>
</dbReference>
<feature type="compositionally biased region" description="Pro residues" evidence="7">
    <location>
        <begin position="53"/>
        <end position="62"/>
    </location>
</feature>
<feature type="transmembrane region" description="Helical" evidence="8">
    <location>
        <begin position="675"/>
        <end position="692"/>
    </location>
</feature>
<reference evidence="12 13" key="1">
    <citation type="submission" date="2020-04" db="EMBL/GenBank/DDBJ databases">
        <title>Description of novel Gluconacetobacter.</title>
        <authorList>
            <person name="Sombolestani A."/>
        </authorList>
    </citation>
    <scope>NUCLEOTIDE SEQUENCE [LARGE SCALE GENOMIC DNA]</scope>
    <source>
        <strain evidence="12 13">LMG 21311</strain>
    </source>
</reference>
<evidence type="ECO:0000313" key="13">
    <source>
        <dbReference type="Proteomes" id="UP000555756"/>
    </source>
</evidence>
<dbReference type="EMBL" id="JABEQF010000014">
    <property type="protein sequence ID" value="MBB2191274.1"/>
    <property type="molecule type" value="Genomic_DNA"/>
</dbReference>
<dbReference type="InterPro" id="IPR049142">
    <property type="entry name" value="MS_channel_1st"/>
</dbReference>
<feature type="transmembrane region" description="Helical" evidence="8">
    <location>
        <begin position="600"/>
        <end position="621"/>
    </location>
</feature>
<dbReference type="AlphaFoldDB" id="A0A7W4JUU2"/>
<dbReference type="Gene3D" id="3.30.70.100">
    <property type="match status" value="1"/>
</dbReference>
<feature type="domain" description="Mechanosensitive ion channel MscS" evidence="9">
    <location>
        <begin position="696"/>
        <end position="759"/>
    </location>
</feature>
<dbReference type="SUPFAM" id="SSF82861">
    <property type="entry name" value="Mechanosensitive channel protein MscS (YggB), transmembrane region"/>
    <property type="match status" value="1"/>
</dbReference>
<feature type="transmembrane region" description="Helical" evidence="8">
    <location>
        <begin position="650"/>
        <end position="669"/>
    </location>
</feature>
<evidence type="ECO:0000256" key="6">
    <source>
        <dbReference type="ARBA" id="ARBA00023136"/>
    </source>
</evidence>
<sequence length="874" mass="92862">MQADARGMHRHPDPTPPSRHGTGRRRGPRALALLPACLIALLLPLVPGQAQSPAPPPAPPPTQAQSAPPDQAQMDQARIRHLVGTLSDPDRRAAFLQDLRTLGDLPDPATLREAPPAAAAPAARVITAPVITVPARTAPATPAPASAPAAPAAAPGAAPAAPAATPPAAAPHQLALAPGSLGAEMLTGLTGAALTVGQRVKAFGGLFVDLRDVGTWFGRMVRHPGSRALLTGLSWRLALVMLAGIVVERGLSIPLARRVRRLDARLAGQIQPPPPLPVAPPADTPDTTHPDDVHDNADRAAAAQRERDARLRRRTVRTLRLAPWVLLRLVLDVLPPAVFFGVANLAAPALTDEPRMLAVILIVADSYAIARLVNVVLNALLSPRLPHLRPLPLRDGTAALLAWWMTGLALVPIVALCVANVGQVLDLPDRGQDAIGRLIVLVEHLLVATLIVRVRRPVANVLRPLRQIHPRLANSIFDGLADGWWIVALVLDFALWLVWAAQIPDGYQRVWRLFLAAAAVLVAFRVLAIILFGLLDRTFQPGPDADGRLSDLSRRGARYYPIARRVLAWALAAAGLVALMQAWGMPAFQWFGDGRIGRRLVSAAGTIVVAVAVGLTLWEYVNGALDRQIDRYATSNQSLRAMRLRTLAPILRTVLMVCLVIVLAMTMLSQIGLDIAPLLAGAGIIGVAVGFGSQKLVQDFITGIFLLLENAMEVGDWVTAGGLSGAVETLSIRTLRLRAADGSVHIIPFSAVSTVTNTNRGLGNAAVSVDIAPDQDADHAGEVLKDIVAGMRQDPAFAPGMLGDLEYWGVNAVSAQAVTLAGQVRCTDTARWGVQREFNRRLAQRFMHEGIRLARPVSTVQLLPPPGGTPAGTP</sequence>
<dbReference type="InterPro" id="IPR011014">
    <property type="entry name" value="MscS_channel_TM-2"/>
</dbReference>
<feature type="transmembrane region" description="Helical" evidence="8">
    <location>
        <begin position="434"/>
        <end position="454"/>
    </location>
</feature>
<evidence type="ECO:0000256" key="7">
    <source>
        <dbReference type="SAM" id="MobiDB-lite"/>
    </source>
</evidence>
<feature type="transmembrane region" description="Helical" evidence="8">
    <location>
        <begin position="401"/>
        <end position="422"/>
    </location>
</feature>
<evidence type="ECO:0000259" key="11">
    <source>
        <dbReference type="Pfam" id="PF25392"/>
    </source>
</evidence>